<feature type="region of interest" description="Disordered" evidence="1">
    <location>
        <begin position="119"/>
        <end position="241"/>
    </location>
</feature>
<keyword evidence="3" id="KW-1185">Reference proteome</keyword>
<accession>A0A1Y2E477</accession>
<feature type="region of interest" description="Disordered" evidence="1">
    <location>
        <begin position="432"/>
        <end position="471"/>
    </location>
</feature>
<proteinExistence type="predicted"/>
<dbReference type="AlphaFoldDB" id="A0A1Y2E477"/>
<feature type="compositionally biased region" description="Basic residues" evidence="1">
    <location>
        <begin position="72"/>
        <end position="82"/>
    </location>
</feature>
<dbReference type="GeneID" id="63779892"/>
<dbReference type="STRING" id="1141098.A0A1Y2E477"/>
<feature type="region of interest" description="Disordered" evidence="1">
    <location>
        <begin position="348"/>
        <end position="400"/>
    </location>
</feature>
<gene>
    <name evidence="2" type="ORF">BCR38DRAFT_483893</name>
</gene>
<feature type="compositionally biased region" description="Basic residues" evidence="1">
    <location>
        <begin position="876"/>
        <end position="885"/>
    </location>
</feature>
<comment type="caution">
    <text evidence="2">The sequence shown here is derived from an EMBL/GenBank/DDBJ whole genome shotgun (WGS) entry which is preliminary data.</text>
</comment>
<feature type="compositionally biased region" description="Polar residues" evidence="1">
    <location>
        <begin position="205"/>
        <end position="220"/>
    </location>
</feature>
<feature type="region of interest" description="Disordered" evidence="1">
    <location>
        <begin position="682"/>
        <end position="705"/>
    </location>
</feature>
<reference evidence="2 3" key="1">
    <citation type="submission" date="2016-07" db="EMBL/GenBank/DDBJ databases">
        <title>Pervasive Adenine N6-methylation of Active Genes in Fungi.</title>
        <authorList>
            <consortium name="DOE Joint Genome Institute"/>
            <person name="Mondo S.J."/>
            <person name="Dannebaum R.O."/>
            <person name="Kuo R.C."/>
            <person name="Labutti K."/>
            <person name="Haridas S."/>
            <person name="Kuo A."/>
            <person name="Salamov A."/>
            <person name="Ahrendt S.R."/>
            <person name="Lipzen A."/>
            <person name="Sullivan W."/>
            <person name="Andreopoulos W.B."/>
            <person name="Clum A."/>
            <person name="Lindquist E."/>
            <person name="Daum C."/>
            <person name="Ramamoorthy G.K."/>
            <person name="Gryganskyi A."/>
            <person name="Culley D."/>
            <person name="Magnuson J.K."/>
            <person name="James T.Y."/>
            <person name="O'Malley M.A."/>
            <person name="Stajich J.E."/>
            <person name="Spatafora J.W."/>
            <person name="Visel A."/>
            <person name="Grigoriev I.V."/>
        </authorList>
    </citation>
    <scope>NUCLEOTIDE SEQUENCE [LARGE SCALE GENOMIC DNA]</scope>
    <source>
        <strain evidence="2 3">CBS 129021</strain>
    </source>
</reference>
<protein>
    <submittedName>
        <fullName evidence="2">Uncharacterized protein</fullName>
    </submittedName>
</protein>
<feature type="region of interest" description="Disordered" evidence="1">
    <location>
        <begin position="72"/>
        <end position="94"/>
    </location>
</feature>
<organism evidence="2 3">
    <name type="scientific">Pseudomassariella vexata</name>
    <dbReference type="NCBI Taxonomy" id="1141098"/>
    <lineage>
        <taxon>Eukaryota</taxon>
        <taxon>Fungi</taxon>
        <taxon>Dikarya</taxon>
        <taxon>Ascomycota</taxon>
        <taxon>Pezizomycotina</taxon>
        <taxon>Sordariomycetes</taxon>
        <taxon>Xylariomycetidae</taxon>
        <taxon>Amphisphaeriales</taxon>
        <taxon>Pseudomassariaceae</taxon>
        <taxon>Pseudomassariella</taxon>
    </lineage>
</organism>
<feature type="compositionally biased region" description="Basic and acidic residues" evidence="1">
    <location>
        <begin position="138"/>
        <end position="154"/>
    </location>
</feature>
<feature type="compositionally biased region" description="Basic residues" evidence="1">
    <location>
        <begin position="357"/>
        <end position="374"/>
    </location>
</feature>
<feature type="compositionally biased region" description="Basic residues" evidence="1">
    <location>
        <begin position="125"/>
        <end position="137"/>
    </location>
</feature>
<dbReference type="InParanoid" id="A0A1Y2E477"/>
<sequence>MTGLLKCPPNLRRCINWDEWARRPYGGPVRFYMSSSATVNIFSHWSPLVSTFEFGRKVQPHLYHAVWKPLRPRGRKGSPHRRPTIEFPPSPDPNENLAHQAAIDVFRIPLSESVNKVRQEQRQISRSKRGVRVSRRVPAREPRIRGEPNQEDTRYSLMRVSGFPEHPYWGTLPSTKGSPSKTRPSDANEGRHTNKEHTPVRRRSSQATSSLNQVRTQVTLESHDRERRRHVSRIHGRDAKKRYGVSDPAAWDAISRTLAQQRRLSSLTIPEQVVQEALHPSDVPSRTSSQRRTLKRFTRQLEKYAHADGATGKFPVITPTESDSKVSIHTVKPLLPYLKEFQAAGLAVTSEEQAQRSPHRPRQPRSRRKPRTPKPPRTQEQFDINPDRQDNTSDLSTSSSSWSYIELNPQNGLSLMLIEELLPNKQRSERNKCLPWLRKRSPAQPNESPQRTGPKVEINTSHKDASPTRISRIPSVGRSNIFAVHHEHNDMARDGKFPGSKPHVINRRECNARHVHPSRKTSAVARAANDARLVQEPRNPSFRSERELGRASLPFPGTIEEDEGFVRRHVQQPQIKENLQRHIEQPVIEQISPGHIGQAQGGHGSPVYEISDVEAKPLPRLPQEPPKAAAHSISELPDTRKSSVSNTSSLELALNRVSQDTNKEEVEAGRDAICKEPVAHAASMTEASNGQRHQEQRPQTKQLDSGLENSVFAFLGPKSKPTGVRKAQQGLAMYTGARPTAPAKISAESPVKDSRPVVPQPMRQAPVIPMKDPRRTGSVSGKPPMPLEVALSDLDVFFDYDDGDINDKDVLKGLQIAARAAADETCDAIIRQRTGLRIRRFLADLKSIDEVKLDPSDQRARQRRAERRARSPNANARRRALRLKT</sequence>
<feature type="compositionally biased region" description="Polar residues" evidence="1">
    <location>
        <begin position="172"/>
        <end position="182"/>
    </location>
</feature>
<dbReference type="EMBL" id="MCFJ01000005">
    <property type="protein sequence ID" value="ORY66247.1"/>
    <property type="molecule type" value="Genomic_DNA"/>
</dbReference>
<dbReference type="RefSeq" id="XP_040717211.1">
    <property type="nucleotide sequence ID" value="XM_040863680.1"/>
</dbReference>
<dbReference type="Proteomes" id="UP000193689">
    <property type="component" value="Unassembled WGS sequence"/>
</dbReference>
<evidence type="ECO:0000256" key="1">
    <source>
        <dbReference type="SAM" id="MobiDB-lite"/>
    </source>
</evidence>
<evidence type="ECO:0000313" key="2">
    <source>
        <dbReference type="EMBL" id="ORY66247.1"/>
    </source>
</evidence>
<feature type="region of interest" description="Disordered" evidence="1">
    <location>
        <begin position="854"/>
        <end position="885"/>
    </location>
</feature>
<feature type="compositionally biased region" description="Basic and acidic residues" evidence="1">
    <location>
        <begin position="183"/>
        <end position="199"/>
    </location>
</feature>
<evidence type="ECO:0000313" key="3">
    <source>
        <dbReference type="Proteomes" id="UP000193689"/>
    </source>
</evidence>
<feature type="region of interest" description="Disordered" evidence="1">
    <location>
        <begin position="617"/>
        <end position="647"/>
    </location>
</feature>
<feature type="compositionally biased region" description="Basic residues" evidence="1">
    <location>
        <begin position="226"/>
        <end position="241"/>
    </location>
</feature>
<name>A0A1Y2E477_9PEZI</name>
<dbReference type="OrthoDB" id="273010at2759"/>